<evidence type="ECO:0000313" key="3">
    <source>
        <dbReference type="Proteomes" id="UP001238450"/>
    </source>
</evidence>
<evidence type="ECO:0008006" key="4">
    <source>
        <dbReference type="Google" id="ProtNLM"/>
    </source>
</evidence>
<dbReference type="AlphaFoldDB" id="A0AAJ1TF37"/>
<evidence type="ECO:0000256" key="1">
    <source>
        <dbReference type="SAM" id="MobiDB-lite"/>
    </source>
</evidence>
<dbReference type="InterPro" id="IPR013321">
    <property type="entry name" value="Arc_rbn_hlx_hlx"/>
</dbReference>
<proteinExistence type="predicted"/>
<dbReference type="Proteomes" id="UP001238450">
    <property type="component" value="Unassembled WGS sequence"/>
</dbReference>
<feature type="region of interest" description="Disordered" evidence="1">
    <location>
        <begin position="42"/>
        <end position="65"/>
    </location>
</feature>
<organism evidence="2 3">
    <name type="scientific">Croceifilum oryzae</name>
    <dbReference type="NCBI Taxonomy" id="1553429"/>
    <lineage>
        <taxon>Bacteria</taxon>
        <taxon>Bacillati</taxon>
        <taxon>Bacillota</taxon>
        <taxon>Bacilli</taxon>
        <taxon>Bacillales</taxon>
        <taxon>Thermoactinomycetaceae</taxon>
        <taxon>Croceifilum</taxon>
    </lineage>
</organism>
<comment type="caution">
    <text evidence="2">The sequence shown here is derived from an EMBL/GenBank/DDBJ whole genome shotgun (WGS) entry which is preliminary data.</text>
</comment>
<dbReference type="GO" id="GO:0006355">
    <property type="term" value="P:regulation of DNA-templated transcription"/>
    <property type="evidence" value="ECO:0007669"/>
    <property type="project" value="InterPro"/>
</dbReference>
<dbReference type="SUPFAM" id="SSF47598">
    <property type="entry name" value="Ribbon-helix-helix"/>
    <property type="match status" value="1"/>
</dbReference>
<protein>
    <recommendedName>
        <fullName evidence="4">CopG-like ribbon-helix-helix domain-containing protein</fullName>
    </recommendedName>
</protein>
<sequence length="65" mass="7758">MSSKKKFLLRLDPDLYQDLEKWAADEFRSVNAQIEFILRSSVSKHRKMRKSKDKQSSEENLEDLL</sequence>
<evidence type="ECO:0000313" key="2">
    <source>
        <dbReference type="EMBL" id="MDQ0417723.1"/>
    </source>
</evidence>
<dbReference type="Gene3D" id="1.10.1220.10">
    <property type="entry name" value="Met repressor-like"/>
    <property type="match status" value="1"/>
</dbReference>
<keyword evidence="3" id="KW-1185">Reference proteome</keyword>
<dbReference type="EMBL" id="JAUSUV010000007">
    <property type="protein sequence ID" value="MDQ0417723.1"/>
    <property type="molecule type" value="Genomic_DNA"/>
</dbReference>
<dbReference type="InterPro" id="IPR010985">
    <property type="entry name" value="Ribbon_hlx_hlx"/>
</dbReference>
<gene>
    <name evidence="2" type="ORF">J2Z48_001896</name>
</gene>
<accession>A0AAJ1TF37</accession>
<reference evidence="2 3" key="1">
    <citation type="submission" date="2023-07" db="EMBL/GenBank/DDBJ databases">
        <title>Genomic Encyclopedia of Type Strains, Phase IV (KMG-IV): sequencing the most valuable type-strain genomes for metagenomic binning, comparative biology and taxonomic classification.</title>
        <authorList>
            <person name="Goeker M."/>
        </authorList>
    </citation>
    <scope>NUCLEOTIDE SEQUENCE [LARGE SCALE GENOMIC DNA]</scope>
    <source>
        <strain evidence="2 3">DSM 46876</strain>
    </source>
</reference>
<dbReference type="RefSeq" id="WP_307252892.1">
    <property type="nucleotide sequence ID" value="NZ_JAUSUV010000007.1"/>
</dbReference>
<name>A0AAJ1TF37_9BACL</name>
<feature type="compositionally biased region" description="Basic residues" evidence="1">
    <location>
        <begin position="42"/>
        <end position="52"/>
    </location>
</feature>